<feature type="domain" description="TRSP" evidence="1">
    <location>
        <begin position="278"/>
        <end position="374"/>
    </location>
</feature>
<name>A0A2T6B961_9RHOB</name>
<evidence type="ECO:0000313" key="3">
    <source>
        <dbReference type="EMBL" id="PTX52568.1"/>
    </source>
</evidence>
<dbReference type="Pfam" id="PF12500">
    <property type="entry name" value="TRSP"/>
    <property type="match status" value="1"/>
</dbReference>
<dbReference type="InterPro" id="IPR022537">
    <property type="entry name" value="TRSP_dom"/>
</dbReference>
<dbReference type="InterPro" id="IPR041688">
    <property type="entry name" value="PRTase_2"/>
</dbReference>
<keyword evidence="4" id="KW-1185">Reference proteome</keyword>
<dbReference type="PIRSF" id="PIRSF020967">
    <property type="entry name" value="UCP020967"/>
    <property type="match status" value="1"/>
</dbReference>
<sequence>MRGAVMLDVTGHPTTSVHRLTTGTLTLTLRNAPVNPLFRVAERINPKRSFLFVSEVLGRHVPVRPSDHLDAVRSLVERCGPALFEGPLLVMGYAETAVGLGAAVAREIARRHPGSDPLYLSTTRHPVPGRSWLRFSEGHSHATDHHVMRPDPHVALSGEAGTLVLVDDEATTGSTFLALLDALIWGGLRFRRVLLLTLTDWSEGAAERAVAERLPEAEVRAISLSQGAWTWEPDPLAPPHVLPKMPQAADQTVVRAWSPTDVPSPRCGIRSWSDGWDRVADRLRRNGTGRDRPVLVIGTGEQVWGPMRLGEELEASGAEVRMLATTRSPILEGAVIRHKLSFPDHFGIGVPMYLHNVPARPDADVILITETGADRICRTLRSYLGRGLIIDGSETITEFCEK</sequence>
<organism evidence="3 4">
    <name type="scientific">Gemmobacter caeni</name>
    <dbReference type="NCBI Taxonomy" id="589035"/>
    <lineage>
        <taxon>Bacteria</taxon>
        <taxon>Pseudomonadati</taxon>
        <taxon>Pseudomonadota</taxon>
        <taxon>Alphaproteobacteria</taxon>
        <taxon>Rhodobacterales</taxon>
        <taxon>Paracoccaceae</taxon>
        <taxon>Gemmobacter</taxon>
    </lineage>
</organism>
<gene>
    <name evidence="3" type="ORF">C8N34_102348</name>
</gene>
<reference evidence="3 4" key="1">
    <citation type="submission" date="2018-04" db="EMBL/GenBank/DDBJ databases">
        <title>Genomic Encyclopedia of Archaeal and Bacterial Type Strains, Phase II (KMG-II): from individual species to whole genera.</title>
        <authorList>
            <person name="Goeker M."/>
        </authorList>
    </citation>
    <scope>NUCLEOTIDE SEQUENCE [LARGE SCALE GENOMIC DNA]</scope>
    <source>
        <strain evidence="3 4">DSM 21823</strain>
    </source>
</reference>
<evidence type="ECO:0000259" key="2">
    <source>
        <dbReference type="Pfam" id="PF15609"/>
    </source>
</evidence>
<dbReference type="InterPro" id="IPR011214">
    <property type="entry name" value="UCP020967"/>
</dbReference>
<feature type="domain" description="Orotate phosphoribosyltransferase-like" evidence="2">
    <location>
        <begin position="37"/>
        <end position="227"/>
    </location>
</feature>
<dbReference type="InterPro" id="IPR029057">
    <property type="entry name" value="PRTase-like"/>
</dbReference>
<protein>
    <submittedName>
        <fullName evidence="3">Phosphoribosyltransferase-like predicted ribonucleoside biosynthesis protein</fullName>
    </submittedName>
</protein>
<dbReference type="GO" id="GO:0016757">
    <property type="term" value="F:glycosyltransferase activity"/>
    <property type="evidence" value="ECO:0007669"/>
    <property type="project" value="UniProtKB-KW"/>
</dbReference>
<dbReference type="EMBL" id="QBKP01000002">
    <property type="protein sequence ID" value="PTX52568.1"/>
    <property type="molecule type" value="Genomic_DNA"/>
</dbReference>
<comment type="caution">
    <text evidence="3">The sequence shown here is derived from an EMBL/GenBank/DDBJ whole genome shotgun (WGS) entry which is preliminary data.</text>
</comment>
<keyword evidence="3" id="KW-0808">Transferase</keyword>
<evidence type="ECO:0000313" key="4">
    <source>
        <dbReference type="Proteomes" id="UP000244224"/>
    </source>
</evidence>
<dbReference type="Pfam" id="PF15609">
    <property type="entry name" value="PRTase_2"/>
    <property type="match status" value="1"/>
</dbReference>
<dbReference type="Proteomes" id="UP000244224">
    <property type="component" value="Unassembled WGS sequence"/>
</dbReference>
<dbReference type="SUPFAM" id="SSF53271">
    <property type="entry name" value="PRTase-like"/>
    <property type="match status" value="1"/>
</dbReference>
<evidence type="ECO:0000259" key="1">
    <source>
        <dbReference type="Pfam" id="PF12500"/>
    </source>
</evidence>
<proteinExistence type="predicted"/>
<dbReference type="Gene3D" id="3.40.50.2020">
    <property type="match status" value="1"/>
</dbReference>
<keyword evidence="3" id="KW-0328">Glycosyltransferase</keyword>
<dbReference type="AlphaFoldDB" id="A0A2T6B961"/>
<accession>A0A2T6B961</accession>